<accession>W9QT67</accession>
<feature type="compositionally biased region" description="Basic and acidic residues" evidence="2">
    <location>
        <begin position="129"/>
        <end position="141"/>
    </location>
</feature>
<dbReference type="Proteomes" id="UP000030645">
    <property type="component" value="Unassembled WGS sequence"/>
</dbReference>
<dbReference type="STRING" id="981085.W9QT67"/>
<dbReference type="PANTHER" id="PTHR31016">
    <property type="entry name" value="OS04G0228100 PROTEIN"/>
    <property type="match status" value="1"/>
</dbReference>
<dbReference type="OrthoDB" id="1924603at2759"/>
<sequence>MGASPEAPSPTHLYKESASFFMGSPLFSPSSDKRFWSTLRSRIDALLEDRNSEIPTGNFSPSLDCTLLNVGDSGRAKRLKEDALLLIRGFDSVAHTLSQLSNNLDTALQGANDLAKPPTLTEIFHSSLKKSESESKEEDSGRQQNQEQPNKGLKRKYSDHCSEDQGDDSKNEKEQDPTDGKLKKAKNLAVSLATKAASLARELKSIKSDLRFMQERCSVLEEENRGLRDGFSKGTRPEEDDLVRLQLEALLAEKSRLANENANLIRENQCLKQLVEYHQLTSQEEDFSAASYEQVIQEMCLDFSSPPPSIPEGDGNATDEDQGGEVAAECFQTPAGNFFGFSDALNECDDH</sequence>
<dbReference type="PANTHER" id="PTHR31016:SF2">
    <property type="entry name" value="OS04G0228100 PROTEIN"/>
    <property type="match status" value="1"/>
</dbReference>
<feature type="coiled-coil region" evidence="1">
    <location>
        <begin position="196"/>
        <end position="223"/>
    </location>
</feature>
<dbReference type="KEGG" id="mnt:21407785"/>
<keyword evidence="4" id="KW-1185">Reference proteome</keyword>
<evidence type="ECO:0000256" key="1">
    <source>
        <dbReference type="SAM" id="Coils"/>
    </source>
</evidence>
<gene>
    <name evidence="3" type="ORF">L484_025067</name>
</gene>
<feature type="coiled-coil region" evidence="1">
    <location>
        <begin position="247"/>
        <end position="274"/>
    </location>
</feature>
<proteinExistence type="predicted"/>
<feature type="region of interest" description="Disordered" evidence="2">
    <location>
        <begin position="126"/>
        <end position="182"/>
    </location>
</feature>
<feature type="region of interest" description="Disordered" evidence="2">
    <location>
        <begin position="304"/>
        <end position="326"/>
    </location>
</feature>
<evidence type="ECO:0000313" key="4">
    <source>
        <dbReference type="Proteomes" id="UP000030645"/>
    </source>
</evidence>
<dbReference type="AlphaFoldDB" id="W9QT67"/>
<evidence type="ECO:0000256" key="2">
    <source>
        <dbReference type="SAM" id="MobiDB-lite"/>
    </source>
</evidence>
<feature type="compositionally biased region" description="Basic and acidic residues" evidence="2">
    <location>
        <begin position="156"/>
        <end position="182"/>
    </location>
</feature>
<dbReference type="EMBL" id="KE343721">
    <property type="protein sequence ID" value="EXB39372.1"/>
    <property type="molecule type" value="Genomic_DNA"/>
</dbReference>
<name>W9QT67_9ROSA</name>
<organism evidence="3 4">
    <name type="scientific">Morus notabilis</name>
    <dbReference type="NCBI Taxonomy" id="981085"/>
    <lineage>
        <taxon>Eukaryota</taxon>
        <taxon>Viridiplantae</taxon>
        <taxon>Streptophyta</taxon>
        <taxon>Embryophyta</taxon>
        <taxon>Tracheophyta</taxon>
        <taxon>Spermatophyta</taxon>
        <taxon>Magnoliopsida</taxon>
        <taxon>eudicotyledons</taxon>
        <taxon>Gunneridae</taxon>
        <taxon>Pentapetalae</taxon>
        <taxon>rosids</taxon>
        <taxon>fabids</taxon>
        <taxon>Rosales</taxon>
        <taxon>Moraceae</taxon>
        <taxon>Moreae</taxon>
        <taxon>Morus</taxon>
    </lineage>
</organism>
<dbReference type="eggNOG" id="ENOG502QQ14">
    <property type="taxonomic scope" value="Eukaryota"/>
</dbReference>
<protein>
    <submittedName>
        <fullName evidence="3">Uncharacterized protein</fullName>
    </submittedName>
</protein>
<evidence type="ECO:0000313" key="3">
    <source>
        <dbReference type="EMBL" id="EXB39372.1"/>
    </source>
</evidence>
<keyword evidence="1" id="KW-0175">Coiled coil</keyword>
<reference evidence="4" key="1">
    <citation type="submission" date="2013-01" db="EMBL/GenBank/DDBJ databases">
        <title>Draft Genome Sequence of a Mulberry Tree, Morus notabilis C.K. Schneid.</title>
        <authorList>
            <person name="He N."/>
            <person name="Zhao S."/>
        </authorList>
    </citation>
    <scope>NUCLEOTIDE SEQUENCE</scope>
</reference>